<evidence type="ECO:0000313" key="2">
    <source>
        <dbReference type="Proteomes" id="UP000028623"/>
    </source>
</evidence>
<dbReference type="STRING" id="421072.SAMN04488097_0155"/>
<accession>A0A085BEE7</accession>
<dbReference type="AlphaFoldDB" id="A0A085BEE7"/>
<proteinExistence type="predicted"/>
<name>A0A085BEE7_9FLAO</name>
<gene>
    <name evidence="1" type="ORF">IO89_11410</name>
</gene>
<dbReference type="OrthoDB" id="1438237at2"/>
<organism evidence="1 2">
    <name type="scientific">Epilithonimonas lactis</name>
    <dbReference type="NCBI Taxonomy" id="421072"/>
    <lineage>
        <taxon>Bacteria</taxon>
        <taxon>Pseudomonadati</taxon>
        <taxon>Bacteroidota</taxon>
        <taxon>Flavobacteriia</taxon>
        <taxon>Flavobacteriales</taxon>
        <taxon>Weeksellaceae</taxon>
        <taxon>Chryseobacterium group</taxon>
        <taxon>Epilithonimonas</taxon>
    </lineage>
</organism>
<evidence type="ECO:0008006" key="3">
    <source>
        <dbReference type="Google" id="ProtNLM"/>
    </source>
</evidence>
<dbReference type="Pfam" id="PF15590">
    <property type="entry name" value="Imm27"/>
    <property type="match status" value="1"/>
</dbReference>
<comment type="caution">
    <text evidence="1">The sequence shown here is derived from an EMBL/GenBank/DDBJ whole genome shotgun (WGS) entry which is preliminary data.</text>
</comment>
<dbReference type="RefSeq" id="WP_034976419.1">
    <property type="nucleotide sequence ID" value="NZ_FOFI01000001.1"/>
</dbReference>
<dbReference type="InterPro" id="IPR028960">
    <property type="entry name" value="Imm27"/>
</dbReference>
<reference evidence="1 2" key="1">
    <citation type="submission" date="2014-07" db="EMBL/GenBank/DDBJ databases">
        <title>Epilithonimonas lactis LMG 22401 Genome.</title>
        <authorList>
            <person name="Pipes S.E."/>
            <person name="Stropko S.J."/>
        </authorList>
    </citation>
    <scope>NUCLEOTIDE SEQUENCE [LARGE SCALE GENOMIC DNA]</scope>
    <source>
        <strain evidence="1 2">LMG 24401</strain>
    </source>
</reference>
<dbReference type="Proteomes" id="UP000028623">
    <property type="component" value="Unassembled WGS sequence"/>
</dbReference>
<keyword evidence="2" id="KW-1185">Reference proteome</keyword>
<sequence>MNTILVGNEFIEKQKHLTKVGTSEDGWFTYYIDEILAKWILEYPNSEYHGGGLPQLRLIEKFPWEK</sequence>
<evidence type="ECO:0000313" key="1">
    <source>
        <dbReference type="EMBL" id="KFC20842.1"/>
    </source>
</evidence>
<dbReference type="EMBL" id="JPLY01000004">
    <property type="protein sequence ID" value="KFC20842.1"/>
    <property type="molecule type" value="Genomic_DNA"/>
</dbReference>
<protein>
    <recommendedName>
        <fullName evidence="3">Immunity protein 27 of polymorphic toxin system</fullName>
    </recommendedName>
</protein>